<keyword evidence="2" id="KW-1185">Reference proteome</keyword>
<name>A0ABS8WQB8_DATST</name>
<evidence type="ECO:0000313" key="1">
    <source>
        <dbReference type="EMBL" id="MCE3052184.1"/>
    </source>
</evidence>
<proteinExistence type="predicted"/>
<reference evidence="1 2" key="1">
    <citation type="journal article" date="2021" name="BMC Genomics">
        <title>Datura genome reveals duplications of psychoactive alkaloid biosynthetic genes and high mutation rate following tissue culture.</title>
        <authorList>
            <person name="Rajewski A."/>
            <person name="Carter-House D."/>
            <person name="Stajich J."/>
            <person name="Litt A."/>
        </authorList>
    </citation>
    <scope>NUCLEOTIDE SEQUENCE [LARGE SCALE GENOMIC DNA]</scope>
    <source>
        <strain evidence="1">AR-01</strain>
    </source>
</reference>
<sequence length="147" mass="16772">MTRCRKSYFLYFNPGSDLRAFGVLQEEIDHRKELIPPIYIDLKIPPVGPNSPVAHRSSLDDWCIGRNPIDIVVVAVDQDGKSPHVEMVLTMDIAYQGDPYRVAPIDSYQKNRTVMNRWVMTLPDELLVLPPDHLLPSIVDIASWIFS</sequence>
<evidence type="ECO:0000313" key="2">
    <source>
        <dbReference type="Proteomes" id="UP000823775"/>
    </source>
</evidence>
<organism evidence="1 2">
    <name type="scientific">Datura stramonium</name>
    <name type="common">Jimsonweed</name>
    <name type="synonym">Common thornapple</name>
    <dbReference type="NCBI Taxonomy" id="4076"/>
    <lineage>
        <taxon>Eukaryota</taxon>
        <taxon>Viridiplantae</taxon>
        <taxon>Streptophyta</taxon>
        <taxon>Embryophyta</taxon>
        <taxon>Tracheophyta</taxon>
        <taxon>Spermatophyta</taxon>
        <taxon>Magnoliopsida</taxon>
        <taxon>eudicotyledons</taxon>
        <taxon>Gunneridae</taxon>
        <taxon>Pentapetalae</taxon>
        <taxon>asterids</taxon>
        <taxon>lamiids</taxon>
        <taxon>Solanales</taxon>
        <taxon>Solanaceae</taxon>
        <taxon>Solanoideae</taxon>
        <taxon>Datureae</taxon>
        <taxon>Datura</taxon>
    </lineage>
</organism>
<protein>
    <submittedName>
        <fullName evidence="1">Uncharacterized protein</fullName>
    </submittedName>
</protein>
<dbReference type="EMBL" id="JACEIK010009283">
    <property type="protein sequence ID" value="MCE3052184.1"/>
    <property type="molecule type" value="Genomic_DNA"/>
</dbReference>
<dbReference type="Proteomes" id="UP000823775">
    <property type="component" value="Unassembled WGS sequence"/>
</dbReference>
<gene>
    <name evidence="1" type="ORF">HAX54_051772</name>
</gene>
<comment type="caution">
    <text evidence="1">The sequence shown here is derived from an EMBL/GenBank/DDBJ whole genome shotgun (WGS) entry which is preliminary data.</text>
</comment>
<accession>A0ABS8WQB8</accession>